<dbReference type="InterPro" id="IPR001965">
    <property type="entry name" value="Znf_PHD"/>
</dbReference>
<evidence type="ECO:0000313" key="6">
    <source>
        <dbReference type="EMBL" id="KAG2210325.1"/>
    </source>
</evidence>
<keyword evidence="2" id="KW-0863">Zinc-finger</keyword>
<dbReference type="GO" id="GO:0008270">
    <property type="term" value="F:zinc ion binding"/>
    <property type="evidence" value="ECO:0007669"/>
    <property type="project" value="UniProtKB-KW"/>
</dbReference>
<evidence type="ECO:0000256" key="2">
    <source>
        <dbReference type="ARBA" id="ARBA00022771"/>
    </source>
</evidence>
<keyword evidence="7" id="KW-1185">Reference proteome</keyword>
<gene>
    <name evidence="6" type="ORF">INT47_003310</name>
</gene>
<feature type="compositionally biased region" description="Basic and acidic residues" evidence="4">
    <location>
        <begin position="260"/>
        <end position="269"/>
    </location>
</feature>
<evidence type="ECO:0000256" key="3">
    <source>
        <dbReference type="ARBA" id="ARBA00022833"/>
    </source>
</evidence>
<evidence type="ECO:0000313" key="7">
    <source>
        <dbReference type="Proteomes" id="UP000603453"/>
    </source>
</evidence>
<organism evidence="6 7">
    <name type="scientific">Mucor saturninus</name>
    <dbReference type="NCBI Taxonomy" id="64648"/>
    <lineage>
        <taxon>Eukaryota</taxon>
        <taxon>Fungi</taxon>
        <taxon>Fungi incertae sedis</taxon>
        <taxon>Mucoromycota</taxon>
        <taxon>Mucoromycotina</taxon>
        <taxon>Mucoromycetes</taxon>
        <taxon>Mucorales</taxon>
        <taxon>Mucorineae</taxon>
        <taxon>Mucoraceae</taxon>
        <taxon>Mucor</taxon>
    </lineage>
</organism>
<keyword evidence="1" id="KW-0479">Metal-binding</keyword>
<feature type="region of interest" description="Disordered" evidence="4">
    <location>
        <begin position="253"/>
        <end position="293"/>
    </location>
</feature>
<evidence type="ECO:0000256" key="4">
    <source>
        <dbReference type="SAM" id="MobiDB-lite"/>
    </source>
</evidence>
<dbReference type="InterPro" id="IPR011011">
    <property type="entry name" value="Znf_FYVE_PHD"/>
</dbReference>
<name>A0A8H7RGZ2_9FUNG</name>
<feature type="region of interest" description="Disordered" evidence="4">
    <location>
        <begin position="589"/>
        <end position="618"/>
    </location>
</feature>
<evidence type="ECO:0000256" key="1">
    <source>
        <dbReference type="ARBA" id="ARBA00022723"/>
    </source>
</evidence>
<feature type="compositionally biased region" description="Low complexity" evidence="4">
    <location>
        <begin position="591"/>
        <end position="605"/>
    </location>
</feature>
<dbReference type="Proteomes" id="UP000603453">
    <property type="component" value="Unassembled WGS sequence"/>
</dbReference>
<comment type="caution">
    <text evidence="6">The sequence shown here is derived from an EMBL/GenBank/DDBJ whole genome shotgun (WGS) entry which is preliminary data.</text>
</comment>
<dbReference type="EMBL" id="JAEPRD010000012">
    <property type="protein sequence ID" value="KAG2210325.1"/>
    <property type="molecule type" value="Genomic_DNA"/>
</dbReference>
<dbReference type="InterPro" id="IPR013083">
    <property type="entry name" value="Znf_RING/FYVE/PHD"/>
</dbReference>
<feature type="region of interest" description="Disordered" evidence="4">
    <location>
        <begin position="139"/>
        <end position="176"/>
    </location>
</feature>
<feature type="compositionally biased region" description="Low complexity" evidence="4">
    <location>
        <begin position="141"/>
        <end position="157"/>
    </location>
</feature>
<evidence type="ECO:0000259" key="5">
    <source>
        <dbReference type="SMART" id="SM00249"/>
    </source>
</evidence>
<feature type="domain" description="Zinc finger PHD-type" evidence="5">
    <location>
        <begin position="512"/>
        <end position="566"/>
    </location>
</feature>
<sequence length="618" mass="70116">MSYPNIKPYPHQENTFDMSYQRHNQHYSVYRPAYHRIPSTPAIAPRQSSGKDVWSSSMSPEVSPIVVPSMSAASLDFYQSSYYYYNRPVVQSSNYHNMHIPIHHTLENATITYDTVEQDFQKDLVKDVFFSPAMIHGREMSPSNDSASSASSTCAQSDNESDFSPSETFSPHETPSDLLSLDDNVHLFDFGLDLATTSTNSNQTTTSSYEEVMMMAKKNKPAFTLTLKKFDFNHSQYDFLPTPPALEYNLYPQQQQNKRRCSDSVLQDRIKKKQRHSARPFDTTPPPSPLSSTLKNEAIFESNCDYFEDASGEESSDDEQRSSLEYNRFGNHLPAEFQTQTVTDDDDSFSTTSWEEEVASEIEEESASEEDEEFKAPVKYTPKKYKKSMHPTIHPLSKKSSCESLAPLSNTTTNSLFLDNTDSLLPKASPRPTSTPTIYQKLTKANIDWCRYCGTTEGVNWRPGPWGKRTLCNKHGCDYKGYGFACKLPRLDLTGFTRETIDERERPVLQLYCSGCQRKDSWQGNVLVRCEGCPKAFHQNCCPTSGELSDEFVNSKESWFCDASCCENTRRKRIVVELPRKRLPLMCAPKSNTTSSASSVSSESSCRPRRESSISSMR</sequence>
<reference evidence="6" key="1">
    <citation type="submission" date="2020-12" db="EMBL/GenBank/DDBJ databases">
        <title>Metabolic potential, ecology and presence of endohyphal bacteria is reflected in genomic diversity of Mucoromycotina.</title>
        <authorList>
            <person name="Muszewska A."/>
            <person name="Okrasinska A."/>
            <person name="Steczkiewicz K."/>
            <person name="Drgas O."/>
            <person name="Orlowska M."/>
            <person name="Perlinska-Lenart U."/>
            <person name="Aleksandrzak-Piekarczyk T."/>
            <person name="Szatraj K."/>
            <person name="Zielenkiewicz U."/>
            <person name="Pilsyk S."/>
            <person name="Malc E."/>
            <person name="Mieczkowski P."/>
            <person name="Kruszewska J.S."/>
            <person name="Biernat P."/>
            <person name="Pawlowska J."/>
        </authorList>
    </citation>
    <scope>NUCLEOTIDE SEQUENCE</scope>
    <source>
        <strain evidence="6">WA0000017839</strain>
    </source>
</reference>
<dbReference type="SUPFAM" id="SSF57903">
    <property type="entry name" value="FYVE/PHD zinc finger"/>
    <property type="match status" value="1"/>
</dbReference>
<protein>
    <recommendedName>
        <fullName evidence="5">Zinc finger PHD-type domain-containing protein</fullName>
    </recommendedName>
</protein>
<keyword evidence="3" id="KW-0862">Zinc</keyword>
<feature type="compositionally biased region" description="Polar residues" evidence="4">
    <location>
        <begin position="162"/>
        <end position="173"/>
    </location>
</feature>
<dbReference type="SMART" id="SM00249">
    <property type="entry name" value="PHD"/>
    <property type="match status" value="1"/>
</dbReference>
<dbReference type="Gene3D" id="3.30.40.10">
    <property type="entry name" value="Zinc/RING finger domain, C3HC4 (zinc finger)"/>
    <property type="match status" value="1"/>
</dbReference>
<dbReference type="AlphaFoldDB" id="A0A8H7RGZ2"/>
<proteinExistence type="predicted"/>
<accession>A0A8H7RGZ2</accession>
<dbReference type="OrthoDB" id="5863171at2759"/>